<evidence type="ECO:0000259" key="3">
    <source>
        <dbReference type="Pfam" id="PF00079"/>
    </source>
</evidence>
<dbReference type="InterPro" id="IPR042178">
    <property type="entry name" value="Serpin_sf_1"/>
</dbReference>
<organism evidence="4 5">
    <name type="scientific">Eumeta variegata</name>
    <name type="common">Bagworm moth</name>
    <name type="synonym">Eumeta japonica</name>
    <dbReference type="NCBI Taxonomy" id="151549"/>
    <lineage>
        <taxon>Eukaryota</taxon>
        <taxon>Metazoa</taxon>
        <taxon>Ecdysozoa</taxon>
        <taxon>Arthropoda</taxon>
        <taxon>Hexapoda</taxon>
        <taxon>Insecta</taxon>
        <taxon>Pterygota</taxon>
        <taxon>Neoptera</taxon>
        <taxon>Endopterygota</taxon>
        <taxon>Lepidoptera</taxon>
        <taxon>Glossata</taxon>
        <taxon>Ditrysia</taxon>
        <taxon>Tineoidea</taxon>
        <taxon>Psychidae</taxon>
        <taxon>Oiketicinae</taxon>
        <taxon>Eumeta</taxon>
    </lineage>
</organism>
<evidence type="ECO:0000256" key="2">
    <source>
        <dbReference type="ARBA" id="ARBA00022900"/>
    </source>
</evidence>
<dbReference type="AlphaFoldDB" id="A0A4C1U5A7"/>
<dbReference type="Gene3D" id="2.30.39.10">
    <property type="entry name" value="Alpha-1-antitrypsin, domain 1"/>
    <property type="match status" value="1"/>
</dbReference>
<name>A0A4C1U5A7_EUMVA</name>
<dbReference type="Gene3D" id="3.30.497.10">
    <property type="entry name" value="Antithrombin, subunit I, domain 2"/>
    <property type="match status" value="1"/>
</dbReference>
<proteinExistence type="predicted"/>
<evidence type="ECO:0000313" key="5">
    <source>
        <dbReference type="Proteomes" id="UP000299102"/>
    </source>
</evidence>
<dbReference type="STRING" id="151549.A0A4C1U5A7"/>
<dbReference type="GO" id="GO:0004867">
    <property type="term" value="F:serine-type endopeptidase inhibitor activity"/>
    <property type="evidence" value="ECO:0007669"/>
    <property type="project" value="UniProtKB-KW"/>
</dbReference>
<dbReference type="Proteomes" id="UP000299102">
    <property type="component" value="Unassembled WGS sequence"/>
</dbReference>
<protein>
    <recommendedName>
        <fullName evidence="3">Serpin domain-containing protein</fullName>
    </recommendedName>
</protein>
<dbReference type="SUPFAM" id="SSF56574">
    <property type="entry name" value="Serpins"/>
    <property type="match status" value="1"/>
</dbReference>
<gene>
    <name evidence="4" type="ORF">EVAR_12041_1</name>
</gene>
<accession>A0A4C1U5A7</accession>
<dbReference type="InterPro" id="IPR023796">
    <property type="entry name" value="Serpin_dom"/>
</dbReference>
<reference evidence="4 5" key="1">
    <citation type="journal article" date="2019" name="Commun. Biol.">
        <title>The bagworm genome reveals a unique fibroin gene that provides high tensile strength.</title>
        <authorList>
            <person name="Kono N."/>
            <person name="Nakamura H."/>
            <person name="Ohtoshi R."/>
            <person name="Tomita M."/>
            <person name="Numata K."/>
            <person name="Arakawa K."/>
        </authorList>
    </citation>
    <scope>NUCLEOTIDE SEQUENCE [LARGE SCALE GENOMIC DNA]</scope>
</reference>
<dbReference type="InterPro" id="IPR036186">
    <property type="entry name" value="Serpin_sf"/>
</dbReference>
<keyword evidence="1" id="KW-0646">Protease inhibitor</keyword>
<keyword evidence="5" id="KW-1185">Reference proteome</keyword>
<dbReference type="Pfam" id="PF00079">
    <property type="entry name" value="Serpin"/>
    <property type="match status" value="1"/>
</dbReference>
<evidence type="ECO:0000256" key="1">
    <source>
        <dbReference type="ARBA" id="ARBA00022690"/>
    </source>
</evidence>
<keyword evidence="2" id="KW-0722">Serine protease inhibitor</keyword>
<sequence length="233" mass="25960">MRTAMRRNVIVNIFNKHFIHTISTGFSRGSSGRLEIFDLLIKLYFFGFPKGPYCVCPSRSNVVPLRRITLERGVSVVEIPYATPGLTLVVAIPRCGCGLATLATHLGVLGDGIPARRLLRRLSPRRVAITMPLYTLRMTLLLPNKLQYMGISRLVKDSKERASPGTTGGNAGGFEISLAVQTIVFGNEAGRNAFKDDGIEWDEKPELELVVNRPYAFFVRWRDVTLLNGHFVL</sequence>
<dbReference type="EMBL" id="BGZK01000128">
    <property type="protein sequence ID" value="GBP21440.1"/>
    <property type="molecule type" value="Genomic_DNA"/>
</dbReference>
<comment type="caution">
    <text evidence="4">The sequence shown here is derived from an EMBL/GenBank/DDBJ whole genome shotgun (WGS) entry which is preliminary data.</text>
</comment>
<feature type="domain" description="Serpin" evidence="3">
    <location>
        <begin position="71"/>
        <end position="223"/>
    </location>
</feature>
<dbReference type="OrthoDB" id="7474840at2759"/>
<dbReference type="InterPro" id="IPR042185">
    <property type="entry name" value="Serpin_sf_2"/>
</dbReference>
<evidence type="ECO:0000313" key="4">
    <source>
        <dbReference type="EMBL" id="GBP21440.1"/>
    </source>
</evidence>